<dbReference type="PROSITE" id="PS51352">
    <property type="entry name" value="THIOREDOXIN_2"/>
    <property type="match status" value="1"/>
</dbReference>
<name>A0ABM9AHS7_9GAMM</name>
<proteinExistence type="predicted"/>
<dbReference type="PANTHER" id="PTHR35891">
    <property type="entry name" value="THIOL:DISULFIDE INTERCHANGE PROTEIN DSBA"/>
    <property type="match status" value="1"/>
</dbReference>
<dbReference type="InterPro" id="IPR013766">
    <property type="entry name" value="Thioredoxin_domain"/>
</dbReference>
<dbReference type="Pfam" id="PF13462">
    <property type="entry name" value="Thioredoxin_4"/>
    <property type="match status" value="1"/>
</dbReference>
<evidence type="ECO:0000313" key="3">
    <source>
        <dbReference type="EMBL" id="CAH0992781.1"/>
    </source>
</evidence>
<dbReference type="PANTHER" id="PTHR35891:SF3">
    <property type="entry name" value="THIOL:DISULFIDE INTERCHANGE PROTEIN DSBL"/>
    <property type="match status" value="1"/>
</dbReference>
<keyword evidence="1" id="KW-1133">Transmembrane helix</keyword>
<dbReference type="InterPro" id="IPR012336">
    <property type="entry name" value="Thioredoxin-like_fold"/>
</dbReference>
<gene>
    <name evidence="3" type="ORF">SIN8267_02918</name>
</gene>
<dbReference type="SUPFAM" id="SSF52833">
    <property type="entry name" value="Thioredoxin-like"/>
    <property type="match status" value="1"/>
</dbReference>
<keyword evidence="1" id="KW-0472">Membrane</keyword>
<evidence type="ECO:0000313" key="4">
    <source>
        <dbReference type="Proteomes" id="UP000838100"/>
    </source>
</evidence>
<evidence type="ECO:0000259" key="2">
    <source>
        <dbReference type="PROSITE" id="PS51352"/>
    </source>
</evidence>
<feature type="transmembrane region" description="Helical" evidence="1">
    <location>
        <begin position="6"/>
        <end position="25"/>
    </location>
</feature>
<dbReference type="EMBL" id="CAKLPX010000003">
    <property type="protein sequence ID" value="CAH0992781.1"/>
    <property type="molecule type" value="Genomic_DNA"/>
</dbReference>
<reference evidence="3" key="1">
    <citation type="submission" date="2021-12" db="EMBL/GenBank/DDBJ databases">
        <authorList>
            <person name="Rodrigo-Torres L."/>
            <person name="Arahal R. D."/>
            <person name="Lucena T."/>
        </authorList>
    </citation>
    <scope>NUCLEOTIDE SEQUENCE</scope>
    <source>
        <strain evidence="3">CECT 8267</strain>
    </source>
</reference>
<dbReference type="Gene3D" id="3.40.30.10">
    <property type="entry name" value="Glutaredoxin"/>
    <property type="match status" value="1"/>
</dbReference>
<protein>
    <recommendedName>
        <fullName evidence="2">Thioredoxin domain-containing protein</fullName>
    </recommendedName>
</protein>
<comment type="caution">
    <text evidence="3">The sequence shown here is derived from an EMBL/GenBank/DDBJ whole genome shotgun (WGS) entry which is preliminary data.</text>
</comment>
<dbReference type="Proteomes" id="UP000838100">
    <property type="component" value="Unassembled WGS sequence"/>
</dbReference>
<feature type="domain" description="Thioredoxin" evidence="2">
    <location>
        <begin position="23"/>
        <end position="213"/>
    </location>
</feature>
<keyword evidence="1" id="KW-0812">Transmembrane</keyword>
<evidence type="ECO:0000256" key="1">
    <source>
        <dbReference type="SAM" id="Phobius"/>
    </source>
</evidence>
<sequence length="219" mass="24736">MKKQGLILSSILALLLVVIMVVFVFEQQAKNRTVAGPNETSEFLSRDYVQAKGQQRAKVTIVEFLDPACEACRAFYPFVNDLLKQYKGKVKLETRFVPFHRGADEVVEVLNATVPQQKFWQSLHVTLQYQEDWTANHVASVDKLLPHLEAVGVDLQQLAEDQKSGLYKERMAQDLSDAKALGVAKTPTFFVNGRAMTQFGYQQLEDLVAEEVARQYPGQ</sequence>
<organism evidence="3 4">
    <name type="scientific">Sinobacterium norvegicum</name>
    <dbReference type="NCBI Taxonomy" id="1641715"/>
    <lineage>
        <taxon>Bacteria</taxon>
        <taxon>Pseudomonadati</taxon>
        <taxon>Pseudomonadota</taxon>
        <taxon>Gammaproteobacteria</taxon>
        <taxon>Cellvibrionales</taxon>
        <taxon>Spongiibacteraceae</taxon>
        <taxon>Sinobacterium</taxon>
    </lineage>
</organism>
<dbReference type="InterPro" id="IPR036249">
    <property type="entry name" value="Thioredoxin-like_sf"/>
</dbReference>
<dbReference type="InterPro" id="IPR050824">
    <property type="entry name" value="Thiol_disulfide_DsbA"/>
</dbReference>
<accession>A0ABM9AHS7</accession>
<keyword evidence="4" id="KW-1185">Reference proteome</keyword>
<dbReference type="RefSeq" id="WP_237445456.1">
    <property type="nucleotide sequence ID" value="NZ_CAKLPX010000003.1"/>
</dbReference>